<feature type="chain" id="PRO_5020859200" evidence="5">
    <location>
        <begin position="27"/>
        <end position="253"/>
    </location>
</feature>
<reference evidence="7 8" key="1">
    <citation type="journal article" date="2013" name="Int. J. Syst. Evol. Microbiol.">
        <title>Hoeflea suaedae sp. nov., an endophytic bacterium isolated from the root of the halophyte Suaeda maritima.</title>
        <authorList>
            <person name="Chung E.J."/>
            <person name="Park J.A."/>
            <person name="Pramanik P."/>
            <person name="Bibi F."/>
            <person name="Jeon C.O."/>
            <person name="Chung Y.R."/>
        </authorList>
    </citation>
    <scope>NUCLEOTIDE SEQUENCE [LARGE SCALE GENOMIC DNA]</scope>
    <source>
        <strain evidence="7 8">YC6898</strain>
    </source>
</reference>
<keyword evidence="3" id="KW-1015">Disulfide bond</keyword>
<keyword evidence="1 5" id="KW-0732">Signal</keyword>
<keyword evidence="4" id="KW-0676">Redox-active center</keyword>
<evidence type="ECO:0000256" key="5">
    <source>
        <dbReference type="SAM" id="SignalP"/>
    </source>
</evidence>
<accession>A0A4R5PPX1</accession>
<dbReference type="Pfam" id="PF18312">
    <property type="entry name" value="ScsC_N"/>
    <property type="match status" value="1"/>
</dbReference>
<dbReference type="Gene3D" id="3.40.30.10">
    <property type="entry name" value="Glutaredoxin"/>
    <property type="match status" value="1"/>
</dbReference>
<dbReference type="AlphaFoldDB" id="A0A4R5PPX1"/>
<feature type="domain" description="Thioredoxin" evidence="6">
    <location>
        <begin position="63"/>
        <end position="247"/>
    </location>
</feature>
<organism evidence="7 8">
    <name type="scientific">Pseudohoeflea suaedae</name>
    <dbReference type="NCBI Taxonomy" id="877384"/>
    <lineage>
        <taxon>Bacteria</taxon>
        <taxon>Pseudomonadati</taxon>
        <taxon>Pseudomonadota</taxon>
        <taxon>Alphaproteobacteria</taxon>
        <taxon>Hyphomicrobiales</taxon>
        <taxon>Rhizobiaceae</taxon>
        <taxon>Pseudohoeflea</taxon>
    </lineage>
</organism>
<keyword evidence="8" id="KW-1185">Reference proteome</keyword>
<dbReference type="GO" id="GO:0016491">
    <property type="term" value="F:oxidoreductase activity"/>
    <property type="evidence" value="ECO:0007669"/>
    <property type="project" value="UniProtKB-KW"/>
</dbReference>
<name>A0A4R5PPX1_9HYPH</name>
<dbReference type="EMBL" id="SMSI01000001">
    <property type="protein sequence ID" value="TDH39160.1"/>
    <property type="molecule type" value="Genomic_DNA"/>
</dbReference>
<dbReference type="PANTHER" id="PTHR13887">
    <property type="entry name" value="GLUTATHIONE S-TRANSFERASE KAPPA"/>
    <property type="match status" value="1"/>
</dbReference>
<dbReference type="SUPFAM" id="SSF52833">
    <property type="entry name" value="Thioredoxin-like"/>
    <property type="match status" value="1"/>
</dbReference>
<dbReference type="InterPro" id="IPR013766">
    <property type="entry name" value="Thioredoxin_domain"/>
</dbReference>
<gene>
    <name evidence="7" type="ORF">E2A64_08810</name>
</gene>
<protein>
    <submittedName>
        <fullName evidence="7">DsbA family protein</fullName>
    </submittedName>
</protein>
<evidence type="ECO:0000256" key="4">
    <source>
        <dbReference type="ARBA" id="ARBA00023284"/>
    </source>
</evidence>
<dbReference type="InterPro" id="IPR001853">
    <property type="entry name" value="DSBA-like_thioredoxin_dom"/>
</dbReference>
<sequence>MLKKLTTGAMAAVLAASTAFVSPAFALDDAQKAEMGAFIREYLLANPELLEEMQTALQTRQEAEASEKAKAAIAANRDALTADPQDIVLGNPDGDVTIVEFFDYNCGYCKHALEDMNAIIEGDDQVRFVLKEFPILGPDSLAAHRVAMSFRELMPEKYGEFHRTLLGSDGRATEQSAIDLALKLGADEEKLRAGMDTEEVTQSIKQAYSLADQLGINGTPSYIVGDEAVFGALGADVLEEKVANLRACNSTVC</sequence>
<dbReference type="PANTHER" id="PTHR13887:SF14">
    <property type="entry name" value="DISULFIDE BOND FORMATION PROTEIN D"/>
    <property type="match status" value="1"/>
</dbReference>
<dbReference type="Pfam" id="PF01323">
    <property type="entry name" value="DSBA"/>
    <property type="match status" value="1"/>
</dbReference>
<evidence type="ECO:0000256" key="2">
    <source>
        <dbReference type="ARBA" id="ARBA00023002"/>
    </source>
</evidence>
<dbReference type="Proteomes" id="UP000295131">
    <property type="component" value="Unassembled WGS sequence"/>
</dbReference>
<dbReference type="PROSITE" id="PS51352">
    <property type="entry name" value="THIOREDOXIN_2"/>
    <property type="match status" value="1"/>
</dbReference>
<dbReference type="CDD" id="cd03023">
    <property type="entry name" value="DsbA_Com1_like"/>
    <property type="match status" value="1"/>
</dbReference>
<dbReference type="RefSeq" id="WP_133283991.1">
    <property type="nucleotide sequence ID" value="NZ_SMSI01000001.1"/>
</dbReference>
<comment type="caution">
    <text evidence="7">The sequence shown here is derived from an EMBL/GenBank/DDBJ whole genome shotgun (WGS) entry which is preliminary data.</text>
</comment>
<dbReference type="OrthoDB" id="9780147at2"/>
<evidence type="ECO:0000259" key="6">
    <source>
        <dbReference type="PROSITE" id="PS51352"/>
    </source>
</evidence>
<proteinExistence type="predicted"/>
<dbReference type="InterPro" id="IPR036249">
    <property type="entry name" value="Thioredoxin-like_sf"/>
</dbReference>
<evidence type="ECO:0000313" key="7">
    <source>
        <dbReference type="EMBL" id="TDH39160.1"/>
    </source>
</evidence>
<evidence type="ECO:0000256" key="1">
    <source>
        <dbReference type="ARBA" id="ARBA00022729"/>
    </source>
</evidence>
<evidence type="ECO:0000313" key="8">
    <source>
        <dbReference type="Proteomes" id="UP000295131"/>
    </source>
</evidence>
<feature type="signal peptide" evidence="5">
    <location>
        <begin position="1"/>
        <end position="26"/>
    </location>
</feature>
<keyword evidence="2" id="KW-0560">Oxidoreductase</keyword>
<evidence type="ECO:0000256" key="3">
    <source>
        <dbReference type="ARBA" id="ARBA00023157"/>
    </source>
</evidence>
<dbReference type="InterPro" id="IPR041205">
    <property type="entry name" value="ScsC_N"/>
</dbReference>